<protein>
    <submittedName>
        <fullName evidence="1">Uncharacterized protein</fullName>
    </submittedName>
</protein>
<dbReference type="Proteomes" id="UP000015530">
    <property type="component" value="Unassembled WGS sequence"/>
</dbReference>
<proteinExistence type="predicted"/>
<evidence type="ECO:0000313" key="2">
    <source>
        <dbReference type="Proteomes" id="UP000015530"/>
    </source>
</evidence>
<name>T0JUA3_COLGC</name>
<sequence>MRSFYTAYLLVPYQLYYAVQATPTPTPAAFDYFEPQTKVQVKQRSAFGVGSAPSEHAVPLQSFRTIAAAGGPPFSLSSIHPLHWYSRSPQPSNIGHSAAQLSLNNIL</sequence>
<comment type="caution">
    <text evidence="1">The sequence shown here is derived from an EMBL/GenBank/DDBJ whole genome shotgun (WGS) entry which is preliminary data.</text>
</comment>
<accession>T0JUA3</accession>
<evidence type="ECO:0000313" key="1">
    <source>
        <dbReference type="EMBL" id="EQB46502.1"/>
    </source>
</evidence>
<dbReference type="HOGENOM" id="CLU_2209830_0_0_1"/>
<dbReference type="EMBL" id="AMYD01003360">
    <property type="protein sequence ID" value="EQB46502.1"/>
    <property type="molecule type" value="Genomic_DNA"/>
</dbReference>
<dbReference type="AlphaFoldDB" id="T0JUA3"/>
<organism evidence="1 2">
    <name type="scientific">Colletotrichum gloeosporioides (strain Cg-14)</name>
    <name type="common">Anthracnose fungus</name>
    <name type="synonym">Glomerella cingulata</name>
    <dbReference type="NCBI Taxonomy" id="1237896"/>
    <lineage>
        <taxon>Eukaryota</taxon>
        <taxon>Fungi</taxon>
        <taxon>Dikarya</taxon>
        <taxon>Ascomycota</taxon>
        <taxon>Pezizomycotina</taxon>
        <taxon>Sordariomycetes</taxon>
        <taxon>Hypocreomycetidae</taxon>
        <taxon>Glomerellales</taxon>
        <taxon>Glomerellaceae</taxon>
        <taxon>Colletotrichum</taxon>
        <taxon>Colletotrichum gloeosporioides species complex</taxon>
    </lineage>
</organism>
<reference evidence="2" key="1">
    <citation type="journal article" date="2013" name="Mol. Plant Microbe Interact.">
        <title>Global aspects of pacC regulation of pathogenicity genes in Colletotrichum gloeosporioides as revealed by transcriptome analysis.</title>
        <authorList>
            <person name="Alkan N."/>
            <person name="Meng X."/>
            <person name="Friedlander G."/>
            <person name="Reuveni E."/>
            <person name="Sukno S."/>
            <person name="Sherman A."/>
            <person name="Thon M."/>
            <person name="Fluhr R."/>
            <person name="Prusky D."/>
        </authorList>
    </citation>
    <scope>NUCLEOTIDE SEQUENCE [LARGE SCALE GENOMIC DNA]</scope>
    <source>
        <strain evidence="2">Cg-14</strain>
    </source>
</reference>
<gene>
    <name evidence="1" type="ORF">CGLO_14440</name>
</gene>